<dbReference type="GO" id="GO:0042147">
    <property type="term" value="P:retrograde transport, endosome to Golgi"/>
    <property type="evidence" value="ECO:0007669"/>
    <property type="project" value="InterPro"/>
</dbReference>
<dbReference type="InterPro" id="IPR019515">
    <property type="entry name" value="VPS54_N"/>
</dbReference>
<organism evidence="11 12">
    <name type="scientific">Allacma fusca</name>
    <dbReference type="NCBI Taxonomy" id="39272"/>
    <lineage>
        <taxon>Eukaryota</taxon>
        <taxon>Metazoa</taxon>
        <taxon>Ecdysozoa</taxon>
        <taxon>Arthropoda</taxon>
        <taxon>Hexapoda</taxon>
        <taxon>Collembola</taxon>
        <taxon>Symphypleona</taxon>
        <taxon>Sminthuridae</taxon>
        <taxon>Allacma</taxon>
    </lineage>
</organism>
<keyword evidence="6" id="KW-0333">Golgi apparatus</keyword>
<feature type="compositionally biased region" description="Low complexity" evidence="8">
    <location>
        <begin position="622"/>
        <end position="631"/>
    </location>
</feature>
<reference evidence="11" key="1">
    <citation type="submission" date="2021-06" db="EMBL/GenBank/DDBJ databases">
        <authorList>
            <person name="Hodson N. C."/>
            <person name="Mongue J. A."/>
            <person name="Jaron S. K."/>
        </authorList>
    </citation>
    <scope>NUCLEOTIDE SEQUENCE</scope>
</reference>
<sequence length="894" mass="100068">MKYRPREKSGTTYLGTSGSEVNPVIVSADSGIAFEDLRASTLKFEMNEKEVDWSVYACAQNLSAILNDPNRSKQKDFFTKTWGESFVDTAPILPSPRLEDVPNAYFAPYCRKLLKRYRKLQERKSSTSIPTPQDPLHPFFPQLAARETIQILKPETSPIPRIYFTPNFTLTNSETFREVFSVDSQGLPSRLIQDKLSHYLDLVEVGLAQQISKKSSAFFSAVSTQDKVAEKVSQALTCVQLIKKELTQVKEDHVIVPLKIVSIAKKKSNLNILYQKLQLMSTVHQAQRAIQSLLGNSDYVGALDLISTTQEVLRQELQGLVSFRHLDSQLVEIRNAIEKMLRADLERNLSADLNRPIDQMVVLIDKDRLVSIILGYLRIGKVVPIVSVLAKEITTAMTTTGKQTLIEAVSESDSKSDSLIGSNAVQMAIPHLSTELWIKMISQLGQRLVQLLQHIKEVITLFQHCGNSAVGQSTDSIGGSFLTEHDEPIISIEIYTTFIAELSNQLEKSTTTADEKFTSILRHRRTWYNREEFFATLEAVRDFVASLEVFANSLVEGSAHKTLRYTSAAEIKTQTSEFFRSFHQKQTEAVNLVLDREKWRVAPEDKVKNIYSSTAFVANNSNKLKSSDSSNTQKQELHNNSENGNNSEYLDVRTAEIFFVLLRVIAEYAHLVNVTGNAEIVLGVVDLLRNANARVAHLVLGAGAVELKITKSITVANLAVVVRGLCLLSSVLPEIKEGFKQALPSKNHHLLKHVDAVNLEICRHSEDVEHKMVSILGEVIDAELLSWEARPPVPSTAINNVSKNIFKFRDAIGTVLTQKQISDLFIRVDKVFRSKLKERIASLGIQKDGGPRHGVVTSEMMHYAENLRKLNVLPANVVSNAGLTQELWTPVKKQ</sequence>
<evidence type="ECO:0000256" key="8">
    <source>
        <dbReference type="SAM" id="MobiDB-lite"/>
    </source>
</evidence>
<name>A0A8J2JVP9_9HEXA</name>
<dbReference type="Pfam" id="PF10475">
    <property type="entry name" value="Vps54_N"/>
    <property type="match status" value="1"/>
</dbReference>
<comment type="subcellular location">
    <subcellularLocation>
        <location evidence="1">Golgi apparatus</location>
        <location evidence="1">trans-Golgi network</location>
    </subcellularLocation>
</comment>
<dbReference type="GO" id="GO:0006896">
    <property type="term" value="P:Golgi to vacuole transport"/>
    <property type="evidence" value="ECO:0007669"/>
    <property type="project" value="TreeGrafter"/>
</dbReference>
<dbReference type="GO" id="GO:0000938">
    <property type="term" value="C:GARP complex"/>
    <property type="evidence" value="ECO:0007669"/>
    <property type="project" value="InterPro"/>
</dbReference>
<dbReference type="PANTHER" id="PTHR12965:SF0">
    <property type="entry name" value="VACUOLAR PROTEIN SORTING-ASSOCIATED PROTEIN 54"/>
    <property type="match status" value="1"/>
</dbReference>
<dbReference type="EMBL" id="CAJVCH010131565">
    <property type="protein sequence ID" value="CAG7726164.1"/>
    <property type="molecule type" value="Genomic_DNA"/>
</dbReference>
<dbReference type="GO" id="GO:0015031">
    <property type="term" value="P:protein transport"/>
    <property type="evidence" value="ECO:0007669"/>
    <property type="project" value="UniProtKB-KW"/>
</dbReference>
<evidence type="ECO:0000256" key="3">
    <source>
        <dbReference type="ARBA" id="ARBA00017665"/>
    </source>
</evidence>
<gene>
    <name evidence="11" type="ORF">AFUS01_LOCUS15089</name>
</gene>
<keyword evidence="4" id="KW-0813">Transport</keyword>
<protein>
    <recommendedName>
        <fullName evidence="3">Vacuolar protein sorting-associated protein 54</fullName>
    </recommendedName>
</protein>
<dbReference type="GO" id="GO:0019905">
    <property type="term" value="F:syntaxin binding"/>
    <property type="evidence" value="ECO:0007669"/>
    <property type="project" value="TreeGrafter"/>
</dbReference>
<evidence type="ECO:0000256" key="4">
    <source>
        <dbReference type="ARBA" id="ARBA00022448"/>
    </source>
</evidence>
<keyword evidence="12" id="KW-1185">Reference proteome</keyword>
<keyword evidence="7" id="KW-0175">Coiled coil</keyword>
<comment type="similarity">
    <text evidence="2">Belongs to the VPS54 family.</text>
</comment>
<comment type="caution">
    <text evidence="11">The sequence shown here is derived from an EMBL/GenBank/DDBJ whole genome shotgun (WGS) entry which is preliminary data.</text>
</comment>
<evidence type="ECO:0000256" key="1">
    <source>
        <dbReference type="ARBA" id="ARBA00004601"/>
    </source>
</evidence>
<dbReference type="InterPro" id="IPR039745">
    <property type="entry name" value="Vps54"/>
</dbReference>
<evidence type="ECO:0000259" key="10">
    <source>
        <dbReference type="Pfam" id="PF10475"/>
    </source>
</evidence>
<feature type="compositionally biased region" description="Polar residues" evidence="8">
    <location>
        <begin position="632"/>
        <end position="645"/>
    </location>
</feature>
<evidence type="ECO:0000313" key="12">
    <source>
        <dbReference type="Proteomes" id="UP000708208"/>
    </source>
</evidence>
<dbReference type="GO" id="GO:0005829">
    <property type="term" value="C:cytosol"/>
    <property type="evidence" value="ECO:0007669"/>
    <property type="project" value="GOC"/>
</dbReference>
<evidence type="ECO:0000259" key="9">
    <source>
        <dbReference type="Pfam" id="PF07928"/>
    </source>
</evidence>
<proteinExistence type="inferred from homology"/>
<evidence type="ECO:0000313" key="11">
    <source>
        <dbReference type="EMBL" id="CAG7726164.1"/>
    </source>
</evidence>
<dbReference type="PANTHER" id="PTHR12965">
    <property type="entry name" value="VACUOLAR PROTEIN SORTING 54"/>
    <property type="match status" value="1"/>
</dbReference>
<dbReference type="Proteomes" id="UP000708208">
    <property type="component" value="Unassembled WGS sequence"/>
</dbReference>
<evidence type="ECO:0000256" key="6">
    <source>
        <dbReference type="ARBA" id="ARBA00023034"/>
    </source>
</evidence>
<feature type="domain" description="Vacuolar protein sorting-associated protein 54 N-terminal" evidence="10">
    <location>
        <begin position="193"/>
        <end position="453"/>
    </location>
</feature>
<accession>A0A8J2JVP9</accession>
<feature type="region of interest" description="Disordered" evidence="8">
    <location>
        <begin position="622"/>
        <end position="645"/>
    </location>
</feature>
<dbReference type="AlphaFoldDB" id="A0A8J2JVP9"/>
<evidence type="ECO:0000256" key="7">
    <source>
        <dbReference type="ARBA" id="ARBA00023054"/>
    </source>
</evidence>
<evidence type="ECO:0000256" key="2">
    <source>
        <dbReference type="ARBA" id="ARBA00009150"/>
    </source>
</evidence>
<keyword evidence="5" id="KW-0653">Protein transport</keyword>
<dbReference type="OrthoDB" id="10259024at2759"/>
<dbReference type="InterPro" id="IPR012501">
    <property type="entry name" value="Vps54_C"/>
</dbReference>
<evidence type="ECO:0000256" key="5">
    <source>
        <dbReference type="ARBA" id="ARBA00022927"/>
    </source>
</evidence>
<dbReference type="Pfam" id="PF07928">
    <property type="entry name" value="Vps54"/>
    <property type="match status" value="1"/>
</dbReference>
<feature type="domain" description="Vacuolar protein sorting-associated protein 54 C-terminal" evidence="9">
    <location>
        <begin position="657"/>
        <end position="777"/>
    </location>
</feature>